<dbReference type="CDD" id="cd03419">
    <property type="entry name" value="GRX_GRXh_1_2_like"/>
    <property type="match status" value="1"/>
</dbReference>
<dbReference type="GeneID" id="110704885"/>
<dbReference type="Gramene" id="AUR62016833-RA">
    <property type="protein sequence ID" value="AUR62016833-RA:cds"/>
    <property type="gene ID" value="AUR62016833"/>
</dbReference>
<evidence type="ECO:0000313" key="7">
    <source>
        <dbReference type="Proteomes" id="UP000596660"/>
    </source>
</evidence>
<name>A0A803LPF4_CHEQI</name>
<evidence type="ECO:0000256" key="3">
    <source>
        <dbReference type="ARBA" id="ARBA00022490"/>
    </source>
</evidence>
<dbReference type="SUPFAM" id="SSF52833">
    <property type="entry name" value="Thioredoxin-like"/>
    <property type="match status" value="1"/>
</dbReference>
<comment type="similarity">
    <text evidence="2">Belongs to the glutaredoxin family. CC-type subfamily.</text>
</comment>
<gene>
    <name evidence="6" type="primary">LOC110704885</name>
</gene>
<dbReference type="Proteomes" id="UP000596660">
    <property type="component" value="Unplaced"/>
</dbReference>
<dbReference type="AlphaFoldDB" id="A0A803LPF4"/>
<dbReference type="PROSITE" id="PS51354">
    <property type="entry name" value="GLUTAREDOXIN_2"/>
    <property type="match status" value="1"/>
</dbReference>
<reference evidence="6" key="1">
    <citation type="journal article" date="2017" name="Nature">
        <title>The genome of Chenopodium quinoa.</title>
        <authorList>
            <person name="Jarvis D.E."/>
            <person name="Ho Y.S."/>
            <person name="Lightfoot D.J."/>
            <person name="Schmoeckel S.M."/>
            <person name="Li B."/>
            <person name="Borm T.J.A."/>
            <person name="Ohyanagi H."/>
            <person name="Mineta K."/>
            <person name="Michell C.T."/>
            <person name="Saber N."/>
            <person name="Kharbatia N.M."/>
            <person name="Rupper R.R."/>
            <person name="Sharp A.R."/>
            <person name="Dally N."/>
            <person name="Boughton B.A."/>
            <person name="Woo Y.H."/>
            <person name="Gao G."/>
            <person name="Schijlen E.G.W.M."/>
            <person name="Guo X."/>
            <person name="Momin A.A."/>
            <person name="Negrao S."/>
            <person name="Al-Babili S."/>
            <person name="Gehring C."/>
            <person name="Roessner U."/>
            <person name="Jung C."/>
            <person name="Murphy K."/>
            <person name="Arold S.T."/>
            <person name="Gojobori T."/>
            <person name="van der Linden C.G."/>
            <person name="van Loo E.N."/>
            <person name="Jellen E.N."/>
            <person name="Maughan P.J."/>
            <person name="Tester M."/>
        </authorList>
    </citation>
    <scope>NUCLEOTIDE SEQUENCE [LARGE SCALE GENOMIC DNA]</scope>
    <source>
        <strain evidence="6">cv. PI 614886</strain>
    </source>
</reference>
<dbReference type="InterPro" id="IPR036249">
    <property type="entry name" value="Thioredoxin-like_sf"/>
</dbReference>
<protein>
    <recommendedName>
        <fullName evidence="5">Glutaredoxin domain-containing protein</fullName>
    </recommendedName>
</protein>
<dbReference type="KEGG" id="cqi:110704885"/>
<dbReference type="OMA" id="SSSECCM"/>
<accession>A0A803LPF4</accession>
<evidence type="ECO:0000256" key="1">
    <source>
        <dbReference type="ARBA" id="ARBA00004496"/>
    </source>
</evidence>
<dbReference type="InterPro" id="IPR011905">
    <property type="entry name" value="GlrX-like_pln_2"/>
</dbReference>
<dbReference type="EnsemblPlants" id="AUR62016833-RA">
    <property type="protein sequence ID" value="AUR62016833-RA:cds"/>
    <property type="gene ID" value="AUR62016833"/>
</dbReference>
<evidence type="ECO:0000256" key="2">
    <source>
        <dbReference type="ARBA" id="ARBA00007568"/>
    </source>
</evidence>
<evidence type="ECO:0000313" key="6">
    <source>
        <dbReference type="EnsemblPlants" id="AUR62016833-RA:cds"/>
    </source>
</evidence>
<proteinExistence type="inferred from homology"/>
<dbReference type="RefSeq" id="XP_021738390.1">
    <property type="nucleotide sequence ID" value="XM_021882698.1"/>
</dbReference>
<comment type="subcellular location">
    <subcellularLocation>
        <location evidence="1">Cytoplasm</location>
    </subcellularLocation>
</comment>
<dbReference type="Pfam" id="PF00462">
    <property type="entry name" value="Glutaredoxin"/>
    <property type="match status" value="1"/>
</dbReference>
<dbReference type="NCBIfam" id="TIGR02189">
    <property type="entry name" value="GlrX-like_plant"/>
    <property type="match status" value="1"/>
</dbReference>
<dbReference type="InterPro" id="IPR002109">
    <property type="entry name" value="Glutaredoxin"/>
</dbReference>
<sequence length="127" mass="13583">MAMVKELKMTQEIGNNNNSMMVMMYDKVKAVVGESAVVVFSSSDCCMCHVAKRLLFSLGVGPTVIELDSDKGSAEIQAVLYQLSGEHHPLPAIFVGGKFLGGIESLMASHINGSLVPLLKEAGALWL</sequence>
<dbReference type="GO" id="GO:0005737">
    <property type="term" value="C:cytoplasm"/>
    <property type="evidence" value="ECO:0007669"/>
    <property type="project" value="UniProtKB-SubCell"/>
</dbReference>
<dbReference type="PANTHER" id="PTHR10168">
    <property type="entry name" value="GLUTAREDOXIN"/>
    <property type="match status" value="1"/>
</dbReference>
<reference evidence="6" key="2">
    <citation type="submission" date="2021-03" db="UniProtKB">
        <authorList>
            <consortium name="EnsemblPlants"/>
        </authorList>
    </citation>
    <scope>IDENTIFICATION</scope>
</reference>
<keyword evidence="4" id="KW-0676">Redox-active center</keyword>
<dbReference type="OrthoDB" id="418495at2759"/>
<feature type="domain" description="Glutaredoxin" evidence="5">
    <location>
        <begin position="37"/>
        <end position="99"/>
    </location>
</feature>
<organism evidence="6 7">
    <name type="scientific">Chenopodium quinoa</name>
    <name type="common">Quinoa</name>
    <dbReference type="NCBI Taxonomy" id="63459"/>
    <lineage>
        <taxon>Eukaryota</taxon>
        <taxon>Viridiplantae</taxon>
        <taxon>Streptophyta</taxon>
        <taxon>Embryophyta</taxon>
        <taxon>Tracheophyta</taxon>
        <taxon>Spermatophyta</taxon>
        <taxon>Magnoliopsida</taxon>
        <taxon>eudicotyledons</taxon>
        <taxon>Gunneridae</taxon>
        <taxon>Pentapetalae</taxon>
        <taxon>Caryophyllales</taxon>
        <taxon>Chenopodiaceae</taxon>
        <taxon>Chenopodioideae</taxon>
        <taxon>Atripliceae</taxon>
        <taxon>Chenopodium</taxon>
    </lineage>
</organism>
<keyword evidence="3" id="KW-0963">Cytoplasm</keyword>
<keyword evidence="7" id="KW-1185">Reference proteome</keyword>
<dbReference type="Gene3D" id="3.40.30.10">
    <property type="entry name" value="Glutaredoxin"/>
    <property type="match status" value="1"/>
</dbReference>
<evidence type="ECO:0000256" key="4">
    <source>
        <dbReference type="ARBA" id="ARBA00023284"/>
    </source>
</evidence>
<evidence type="ECO:0000259" key="5">
    <source>
        <dbReference type="Pfam" id="PF00462"/>
    </source>
</evidence>